<reference evidence="3" key="1">
    <citation type="journal article" date="2019" name="Int. J. Syst. Evol. Microbiol.">
        <title>The Global Catalogue of Microorganisms (GCM) 10K type strain sequencing project: providing services to taxonomists for standard genome sequencing and annotation.</title>
        <authorList>
            <consortium name="The Broad Institute Genomics Platform"/>
            <consortium name="The Broad Institute Genome Sequencing Center for Infectious Disease"/>
            <person name="Wu L."/>
            <person name="Ma J."/>
        </authorList>
    </citation>
    <scope>NUCLEOTIDE SEQUENCE [LARGE SCALE GENOMIC DNA]</scope>
    <source>
        <strain evidence="3">NBRC 108730</strain>
    </source>
</reference>
<dbReference type="PANTHER" id="PTHR42705:SF2">
    <property type="entry name" value="BIFUNCTIONAL NON-HOMOLOGOUS END JOINING PROTEIN LIGD"/>
    <property type="match status" value="1"/>
</dbReference>
<dbReference type="InterPro" id="IPR052171">
    <property type="entry name" value="NHEJ_LigD"/>
</dbReference>
<protein>
    <recommendedName>
        <fullName evidence="1">DNA ligase D polymerase domain-containing protein</fullName>
    </recommendedName>
</protein>
<sequence length="82" mass="9221">MRKALRPGKVLLDWSQNHHAKTTISPYSLRGREQPNAACPRTWAEIEDAGSLTQVRYDEVLARLEQHGDLAAPLLEHGPRVP</sequence>
<comment type="caution">
    <text evidence="2">The sequence shown here is derived from an EMBL/GenBank/DDBJ whole genome shotgun (WGS) entry which is preliminary data.</text>
</comment>
<keyword evidence="3" id="KW-1185">Reference proteome</keyword>
<dbReference type="EMBL" id="BSUZ01000001">
    <property type="protein sequence ID" value="GMA87738.1"/>
    <property type="molecule type" value="Genomic_DNA"/>
</dbReference>
<organism evidence="2 3">
    <name type="scientific">Angustibacter aerolatus</name>
    <dbReference type="NCBI Taxonomy" id="1162965"/>
    <lineage>
        <taxon>Bacteria</taxon>
        <taxon>Bacillati</taxon>
        <taxon>Actinomycetota</taxon>
        <taxon>Actinomycetes</taxon>
        <taxon>Kineosporiales</taxon>
        <taxon>Kineosporiaceae</taxon>
    </lineage>
</organism>
<name>A0ABQ6JK01_9ACTN</name>
<dbReference type="PANTHER" id="PTHR42705">
    <property type="entry name" value="BIFUNCTIONAL NON-HOMOLOGOUS END JOINING PROTEIN LIGD"/>
    <property type="match status" value="1"/>
</dbReference>
<dbReference type="Pfam" id="PF21686">
    <property type="entry name" value="LigD_Prim-Pol"/>
    <property type="match status" value="1"/>
</dbReference>
<evidence type="ECO:0000313" key="3">
    <source>
        <dbReference type="Proteomes" id="UP001157017"/>
    </source>
</evidence>
<evidence type="ECO:0000259" key="1">
    <source>
        <dbReference type="Pfam" id="PF21686"/>
    </source>
</evidence>
<evidence type="ECO:0000313" key="2">
    <source>
        <dbReference type="EMBL" id="GMA87738.1"/>
    </source>
</evidence>
<dbReference type="Proteomes" id="UP001157017">
    <property type="component" value="Unassembled WGS sequence"/>
</dbReference>
<feature type="domain" description="DNA ligase D polymerase" evidence="1">
    <location>
        <begin position="1"/>
        <end position="70"/>
    </location>
</feature>
<accession>A0ABQ6JK01</accession>
<dbReference type="InterPro" id="IPR014145">
    <property type="entry name" value="LigD_pol_dom"/>
</dbReference>
<gene>
    <name evidence="2" type="ORF">GCM10025868_29880</name>
</gene>
<proteinExistence type="predicted"/>
<dbReference type="Gene3D" id="3.90.920.10">
    <property type="entry name" value="DNA primase, PRIM domain"/>
    <property type="match status" value="1"/>
</dbReference>